<dbReference type="RefSeq" id="WP_005704269.1">
    <property type="nucleotide sequence ID" value="NZ_AEWB02000016.1"/>
</dbReference>
<gene>
    <name evidence="1" type="ORF">NCTC5906_00811</name>
</gene>
<dbReference type="InterPro" id="IPR035292">
    <property type="entry name" value="DUF5363"/>
</dbReference>
<proteinExistence type="predicted"/>
<name>A0A448F7Z9_AGGAP</name>
<evidence type="ECO:0000313" key="2">
    <source>
        <dbReference type="Proteomes" id="UP000272690"/>
    </source>
</evidence>
<dbReference type="OrthoDB" id="5679365at2"/>
<sequence length="58" mass="6662">MSEEGKKSWVKRAWEAYSDFCKEAGIDQGTCRGCVPVVKFDEDPEPKEKKEQKEESAH</sequence>
<protein>
    <recommendedName>
        <fullName evidence="3">DUF5363 domain-containing protein</fullName>
    </recommendedName>
</protein>
<dbReference type="Proteomes" id="UP000272690">
    <property type="component" value="Chromosome"/>
</dbReference>
<dbReference type="AlphaFoldDB" id="A0A448F7Z9"/>
<dbReference type="GeneID" id="49636652"/>
<organism evidence="1 2">
    <name type="scientific">Aggregatibacter aphrophilus ATCC 33389</name>
    <dbReference type="NCBI Taxonomy" id="985008"/>
    <lineage>
        <taxon>Bacteria</taxon>
        <taxon>Pseudomonadati</taxon>
        <taxon>Pseudomonadota</taxon>
        <taxon>Gammaproteobacteria</taxon>
        <taxon>Pasteurellales</taxon>
        <taxon>Pasteurellaceae</taxon>
        <taxon>Aggregatibacter</taxon>
    </lineage>
</organism>
<reference evidence="1 2" key="1">
    <citation type="submission" date="2018-12" db="EMBL/GenBank/DDBJ databases">
        <authorList>
            <consortium name="Pathogen Informatics"/>
        </authorList>
    </citation>
    <scope>NUCLEOTIDE SEQUENCE [LARGE SCALE GENOMIC DNA]</scope>
    <source>
        <strain evidence="1 2">NCTC5906</strain>
    </source>
</reference>
<dbReference type="Pfam" id="PF17320">
    <property type="entry name" value="DUF5363"/>
    <property type="match status" value="1"/>
</dbReference>
<dbReference type="EMBL" id="LR134327">
    <property type="protein sequence ID" value="VEF42140.1"/>
    <property type="molecule type" value="Genomic_DNA"/>
</dbReference>
<accession>A0A448F7Z9</accession>
<evidence type="ECO:0008006" key="3">
    <source>
        <dbReference type="Google" id="ProtNLM"/>
    </source>
</evidence>
<evidence type="ECO:0000313" key="1">
    <source>
        <dbReference type="EMBL" id="VEF42140.1"/>
    </source>
</evidence>